<reference evidence="2 3" key="1">
    <citation type="journal article" date="2016" name="Nat. Commun.">
        <title>Thousands of microbial genomes shed light on interconnected biogeochemical processes in an aquifer system.</title>
        <authorList>
            <person name="Anantharaman K."/>
            <person name="Brown C.T."/>
            <person name="Hug L.A."/>
            <person name="Sharon I."/>
            <person name="Castelle C.J."/>
            <person name="Probst A.J."/>
            <person name="Thomas B.C."/>
            <person name="Singh A."/>
            <person name="Wilkins M.J."/>
            <person name="Karaoz U."/>
            <person name="Brodie E.L."/>
            <person name="Williams K.H."/>
            <person name="Hubbard S.S."/>
            <person name="Banfield J.F."/>
        </authorList>
    </citation>
    <scope>NUCLEOTIDE SEQUENCE [LARGE SCALE GENOMIC DNA]</scope>
</reference>
<accession>A0A1F5B1X5</accession>
<proteinExistence type="predicted"/>
<feature type="transmembrane region" description="Helical" evidence="1">
    <location>
        <begin position="134"/>
        <end position="157"/>
    </location>
</feature>
<evidence type="ECO:0008006" key="4">
    <source>
        <dbReference type="Google" id="ProtNLM"/>
    </source>
</evidence>
<keyword evidence="1" id="KW-0812">Transmembrane</keyword>
<name>A0A1F5B1X5_9BACT</name>
<dbReference type="EMBL" id="MEYK01000039">
    <property type="protein sequence ID" value="OGD24592.1"/>
    <property type="molecule type" value="Genomic_DNA"/>
</dbReference>
<keyword evidence="1" id="KW-0472">Membrane</keyword>
<evidence type="ECO:0000313" key="3">
    <source>
        <dbReference type="Proteomes" id="UP000176431"/>
    </source>
</evidence>
<protein>
    <recommendedName>
        <fullName evidence="4">Rod shape-determining protein MreD</fullName>
    </recommendedName>
</protein>
<feature type="transmembrane region" description="Helical" evidence="1">
    <location>
        <begin position="36"/>
        <end position="63"/>
    </location>
</feature>
<feature type="transmembrane region" description="Helical" evidence="1">
    <location>
        <begin position="103"/>
        <end position="122"/>
    </location>
</feature>
<evidence type="ECO:0000256" key="1">
    <source>
        <dbReference type="SAM" id="Phobius"/>
    </source>
</evidence>
<feature type="transmembrane region" description="Helical" evidence="1">
    <location>
        <begin position="6"/>
        <end position="29"/>
    </location>
</feature>
<feature type="transmembrane region" description="Helical" evidence="1">
    <location>
        <begin position="69"/>
        <end position="91"/>
    </location>
</feature>
<dbReference type="Proteomes" id="UP000176431">
    <property type="component" value="Unassembled WGS sequence"/>
</dbReference>
<sequence length="166" mass="19219">MNNDYKKIFLIFFTVFSLIVLASFQIAFLNQFSWGFNIFLVLISFLILTKNIYSAIFLGWFGGFLIDTVYFSTFGVTSLLLLFITAFLIILQKKALLILKSENILITGVFAVFFYHFLAWTINNILTRGQEKFSFYFLNSGIAVELLFTVILLLIIFSTKNKKYLT</sequence>
<gene>
    <name evidence="2" type="ORF">A2819_01495</name>
</gene>
<keyword evidence="1" id="KW-1133">Transmembrane helix</keyword>
<dbReference type="AlphaFoldDB" id="A0A1F5B1X5"/>
<comment type="caution">
    <text evidence="2">The sequence shown here is derived from an EMBL/GenBank/DDBJ whole genome shotgun (WGS) entry which is preliminary data.</text>
</comment>
<organism evidence="2 3">
    <name type="scientific">Candidatus Azambacteria bacterium RIFCSPHIGHO2_01_FULL_40_24</name>
    <dbReference type="NCBI Taxonomy" id="1797301"/>
    <lineage>
        <taxon>Bacteria</taxon>
        <taxon>Candidatus Azamiibacteriota</taxon>
    </lineage>
</organism>
<evidence type="ECO:0000313" key="2">
    <source>
        <dbReference type="EMBL" id="OGD24592.1"/>
    </source>
</evidence>